<dbReference type="RefSeq" id="WP_378265774.1">
    <property type="nucleotide sequence ID" value="NZ_JBHUKR010000007.1"/>
</dbReference>
<comment type="caution">
    <text evidence="1">The sequence shown here is derived from an EMBL/GenBank/DDBJ whole genome shotgun (WGS) entry which is preliminary data.</text>
</comment>
<dbReference type="PANTHER" id="PTHR36221:SF1">
    <property type="entry name" value="DUF742 DOMAIN-CONTAINING PROTEIN"/>
    <property type="match status" value="1"/>
</dbReference>
<dbReference type="InterPro" id="IPR007995">
    <property type="entry name" value="DUF742"/>
</dbReference>
<gene>
    <name evidence="1" type="ORF">ACFSXZ_15800</name>
</gene>
<proteinExistence type="predicted"/>
<reference evidence="2" key="1">
    <citation type="journal article" date="2019" name="Int. J. Syst. Evol. Microbiol.">
        <title>The Global Catalogue of Microorganisms (GCM) 10K type strain sequencing project: providing services to taxonomists for standard genome sequencing and annotation.</title>
        <authorList>
            <consortium name="The Broad Institute Genomics Platform"/>
            <consortium name="The Broad Institute Genome Sequencing Center for Infectious Disease"/>
            <person name="Wu L."/>
            <person name="Ma J."/>
        </authorList>
    </citation>
    <scope>NUCLEOTIDE SEQUENCE [LARGE SCALE GENOMIC DNA]</scope>
    <source>
        <strain evidence="2">CGMCC 4.7645</strain>
    </source>
</reference>
<protein>
    <submittedName>
        <fullName evidence="1">DUF742 domain-containing protein</fullName>
    </submittedName>
</protein>
<dbReference type="Proteomes" id="UP001597417">
    <property type="component" value="Unassembled WGS sequence"/>
</dbReference>
<dbReference type="PANTHER" id="PTHR36221">
    <property type="entry name" value="DUF742 DOMAIN-CONTAINING PROTEIN"/>
    <property type="match status" value="1"/>
</dbReference>
<dbReference type="Pfam" id="PF05331">
    <property type="entry name" value="DUF742"/>
    <property type="match status" value="1"/>
</dbReference>
<organism evidence="1 2">
    <name type="scientific">Amycolatopsis pigmentata</name>
    <dbReference type="NCBI Taxonomy" id="450801"/>
    <lineage>
        <taxon>Bacteria</taxon>
        <taxon>Bacillati</taxon>
        <taxon>Actinomycetota</taxon>
        <taxon>Actinomycetes</taxon>
        <taxon>Pseudonocardiales</taxon>
        <taxon>Pseudonocardiaceae</taxon>
        <taxon>Amycolatopsis</taxon>
    </lineage>
</organism>
<evidence type="ECO:0000313" key="1">
    <source>
        <dbReference type="EMBL" id="MFD2417788.1"/>
    </source>
</evidence>
<dbReference type="EMBL" id="JBHUKR010000007">
    <property type="protein sequence ID" value="MFD2417788.1"/>
    <property type="molecule type" value="Genomic_DNA"/>
</dbReference>
<evidence type="ECO:0000313" key="2">
    <source>
        <dbReference type="Proteomes" id="UP001597417"/>
    </source>
</evidence>
<name>A0ABW5FRY2_9PSEU</name>
<keyword evidence="2" id="KW-1185">Reference proteome</keyword>
<accession>A0ABW5FRY2</accession>
<sequence>MSDPTGHGPADEPVRGVRVGSRIEGLDDVAGPRVRPYVLTRGRTHSVYELRLETMVSLRGDAKWEGAALSAEYQPVRALCRSPLSVAEVAAKLAVPIGVARVLLSDMAELGLMHIHGTERTAEGRPPMGLMRRVLDGLNKL</sequence>